<evidence type="ECO:0000313" key="2">
    <source>
        <dbReference type="Proteomes" id="UP000265160"/>
    </source>
</evidence>
<dbReference type="AlphaFoldDB" id="A0A3P9CD86"/>
<dbReference type="GO" id="GO:0008251">
    <property type="term" value="F:tRNA-specific adenosine deaminase activity"/>
    <property type="evidence" value="ECO:0007669"/>
    <property type="project" value="TreeGrafter"/>
</dbReference>
<dbReference type="Ensembl" id="ENSMZET00005020922.1">
    <property type="protein sequence ID" value="ENSMZEP00005020270.1"/>
    <property type="gene ID" value="ENSMZEG00005015196.1"/>
</dbReference>
<name>A0A3P9CD86_9CICH</name>
<reference evidence="1 2" key="1">
    <citation type="journal article" date="2014" name="Nature">
        <title>The genomic substrate for adaptive radiation in African cichlid fish.</title>
        <authorList>
            <person name="Brawand D."/>
            <person name="Wagner C.E."/>
            <person name="Li Y.I."/>
            <person name="Malinsky M."/>
            <person name="Keller I."/>
            <person name="Fan S."/>
            <person name="Simakov O."/>
            <person name="Ng A.Y."/>
            <person name="Lim Z.W."/>
            <person name="Bezault E."/>
            <person name="Turner-Maier J."/>
            <person name="Johnson J."/>
            <person name="Alcazar R."/>
            <person name="Noh H.J."/>
            <person name="Russell P."/>
            <person name="Aken B."/>
            <person name="Alfoldi J."/>
            <person name="Amemiya C."/>
            <person name="Azzouzi N."/>
            <person name="Baroiller J.F."/>
            <person name="Barloy-Hubler F."/>
            <person name="Berlin A."/>
            <person name="Bloomquist R."/>
            <person name="Carleton K.L."/>
            <person name="Conte M.A."/>
            <person name="D'Cotta H."/>
            <person name="Eshel O."/>
            <person name="Gaffney L."/>
            <person name="Galibert F."/>
            <person name="Gante H.F."/>
            <person name="Gnerre S."/>
            <person name="Greuter L."/>
            <person name="Guyon R."/>
            <person name="Haddad N.S."/>
            <person name="Haerty W."/>
            <person name="Harris R.M."/>
            <person name="Hofmann H.A."/>
            <person name="Hourlier T."/>
            <person name="Hulata G."/>
            <person name="Jaffe D.B."/>
            <person name="Lara M."/>
            <person name="Lee A.P."/>
            <person name="MacCallum I."/>
            <person name="Mwaiko S."/>
            <person name="Nikaido M."/>
            <person name="Nishihara H."/>
            <person name="Ozouf-Costaz C."/>
            <person name="Penman D.J."/>
            <person name="Przybylski D."/>
            <person name="Rakotomanga M."/>
            <person name="Renn S.C.P."/>
            <person name="Ribeiro F.J."/>
            <person name="Ron M."/>
            <person name="Salzburger W."/>
            <person name="Sanchez-Pulido L."/>
            <person name="Santos M.E."/>
            <person name="Searle S."/>
            <person name="Sharpe T."/>
            <person name="Swofford R."/>
            <person name="Tan F.J."/>
            <person name="Williams L."/>
            <person name="Young S."/>
            <person name="Yin S."/>
            <person name="Okada N."/>
            <person name="Kocher T.D."/>
            <person name="Miska E.A."/>
            <person name="Lander E.S."/>
            <person name="Venkatesh B."/>
            <person name="Fernald R.D."/>
            <person name="Meyer A."/>
            <person name="Ponting C.P."/>
            <person name="Streelman J.T."/>
            <person name="Lindblad-Toh K."/>
            <person name="Seehausen O."/>
            <person name="Di Palma F."/>
        </authorList>
    </citation>
    <scope>NUCLEOTIDE SEQUENCE</scope>
</reference>
<dbReference type="PANTHER" id="PTHR46516:SF1">
    <property type="entry name" value="TRNA-SPECIFIC ADENOSINE DEAMINASE 1"/>
    <property type="match status" value="1"/>
</dbReference>
<sequence length="88" mass="9724">LWAQQIIADEVAKLCYERFSQLPRRGKPEPGREWTLLAAVVRQDGPVHFAMEVVSLGTGTKCIGQTAMSPTGVCRWTFCVSDAEDANK</sequence>
<reference evidence="1" key="2">
    <citation type="submission" date="2025-08" db="UniProtKB">
        <authorList>
            <consortium name="Ensembl"/>
        </authorList>
    </citation>
    <scope>IDENTIFICATION</scope>
</reference>
<dbReference type="GeneTree" id="ENSGT00940000169524"/>
<dbReference type="PANTHER" id="PTHR46516">
    <property type="entry name" value="TRNA-SPECIFIC ADENOSINE DEAMINASE 1"/>
    <property type="match status" value="1"/>
</dbReference>
<dbReference type="GO" id="GO:0008033">
    <property type="term" value="P:tRNA processing"/>
    <property type="evidence" value="ECO:0007669"/>
    <property type="project" value="TreeGrafter"/>
</dbReference>
<proteinExistence type="predicted"/>
<accession>A0A3P9CD86</accession>
<dbReference type="STRING" id="106582.ENSMZEP00005020270"/>
<keyword evidence="2" id="KW-1185">Reference proteome</keyword>
<evidence type="ECO:0000313" key="1">
    <source>
        <dbReference type="Ensembl" id="ENSMZEP00005020270.1"/>
    </source>
</evidence>
<reference evidence="1" key="3">
    <citation type="submission" date="2025-09" db="UniProtKB">
        <authorList>
            <consortium name="Ensembl"/>
        </authorList>
    </citation>
    <scope>IDENTIFICATION</scope>
</reference>
<protein>
    <submittedName>
        <fullName evidence="1">Uncharacterized protein</fullName>
    </submittedName>
</protein>
<organism evidence="1 2">
    <name type="scientific">Maylandia zebra</name>
    <name type="common">zebra mbuna</name>
    <dbReference type="NCBI Taxonomy" id="106582"/>
    <lineage>
        <taxon>Eukaryota</taxon>
        <taxon>Metazoa</taxon>
        <taxon>Chordata</taxon>
        <taxon>Craniata</taxon>
        <taxon>Vertebrata</taxon>
        <taxon>Euteleostomi</taxon>
        <taxon>Actinopterygii</taxon>
        <taxon>Neopterygii</taxon>
        <taxon>Teleostei</taxon>
        <taxon>Neoteleostei</taxon>
        <taxon>Acanthomorphata</taxon>
        <taxon>Ovalentaria</taxon>
        <taxon>Cichlomorphae</taxon>
        <taxon>Cichliformes</taxon>
        <taxon>Cichlidae</taxon>
        <taxon>African cichlids</taxon>
        <taxon>Pseudocrenilabrinae</taxon>
        <taxon>Haplochromini</taxon>
        <taxon>Maylandia</taxon>
        <taxon>Maylandia zebra complex</taxon>
    </lineage>
</organism>
<dbReference type="Proteomes" id="UP000265160">
    <property type="component" value="LG7"/>
</dbReference>